<reference evidence="6" key="1">
    <citation type="journal article" date="2023" name="Plant J.">
        <title>The genome of the king protea, Protea cynaroides.</title>
        <authorList>
            <person name="Chang J."/>
            <person name="Duong T.A."/>
            <person name="Schoeman C."/>
            <person name="Ma X."/>
            <person name="Roodt D."/>
            <person name="Barker N."/>
            <person name="Li Z."/>
            <person name="Van de Peer Y."/>
            <person name="Mizrachi E."/>
        </authorList>
    </citation>
    <scope>NUCLEOTIDE SEQUENCE</scope>
    <source>
        <tissue evidence="6">Young leaves</tissue>
    </source>
</reference>
<comment type="caution">
    <text evidence="6">The sequence shown here is derived from an EMBL/GenBank/DDBJ whole genome shotgun (WGS) entry which is preliminary data.</text>
</comment>
<dbReference type="Pfam" id="PF00067">
    <property type="entry name" value="p450"/>
    <property type="match status" value="1"/>
</dbReference>
<dbReference type="SUPFAM" id="SSF48264">
    <property type="entry name" value="Cytochrome P450"/>
    <property type="match status" value="1"/>
</dbReference>
<dbReference type="EMBL" id="JAMYWD010000009">
    <property type="protein sequence ID" value="KAJ4960327.1"/>
    <property type="molecule type" value="Genomic_DNA"/>
</dbReference>
<keyword evidence="2" id="KW-0479">Metal-binding</keyword>
<keyword evidence="5" id="KW-0812">Transmembrane</keyword>
<keyword evidence="7" id="KW-1185">Reference proteome</keyword>
<accession>A0A9Q0HA60</accession>
<proteinExistence type="inferred from homology"/>
<organism evidence="6 7">
    <name type="scientific">Protea cynaroides</name>
    <dbReference type="NCBI Taxonomy" id="273540"/>
    <lineage>
        <taxon>Eukaryota</taxon>
        <taxon>Viridiplantae</taxon>
        <taxon>Streptophyta</taxon>
        <taxon>Embryophyta</taxon>
        <taxon>Tracheophyta</taxon>
        <taxon>Spermatophyta</taxon>
        <taxon>Magnoliopsida</taxon>
        <taxon>Proteales</taxon>
        <taxon>Proteaceae</taxon>
        <taxon>Protea</taxon>
    </lineage>
</organism>
<evidence type="ECO:0000256" key="3">
    <source>
        <dbReference type="ARBA" id="ARBA00023002"/>
    </source>
</evidence>
<evidence type="ECO:0000256" key="4">
    <source>
        <dbReference type="ARBA" id="ARBA00023004"/>
    </source>
</evidence>
<keyword evidence="3" id="KW-0560">Oxidoreductase</keyword>
<dbReference type="GO" id="GO:0016705">
    <property type="term" value="F:oxidoreductase activity, acting on paired donors, with incorporation or reduction of molecular oxygen"/>
    <property type="evidence" value="ECO:0007669"/>
    <property type="project" value="InterPro"/>
</dbReference>
<dbReference type="CDD" id="cd11064">
    <property type="entry name" value="CYP86A"/>
    <property type="match status" value="1"/>
</dbReference>
<comment type="similarity">
    <text evidence="1">Belongs to the cytochrome P450 family.</text>
</comment>
<dbReference type="Proteomes" id="UP001141806">
    <property type="component" value="Unassembled WGS sequence"/>
</dbReference>
<gene>
    <name evidence="6" type="ORF">NE237_020237</name>
</gene>
<protein>
    <recommendedName>
        <fullName evidence="8">Cytochrome P450</fullName>
    </recommendedName>
</protein>
<feature type="transmembrane region" description="Helical" evidence="5">
    <location>
        <begin position="12"/>
        <end position="32"/>
    </location>
</feature>
<dbReference type="AlphaFoldDB" id="A0A9Q0HA60"/>
<evidence type="ECO:0000256" key="2">
    <source>
        <dbReference type="ARBA" id="ARBA00022723"/>
    </source>
</evidence>
<evidence type="ECO:0008006" key="8">
    <source>
        <dbReference type="Google" id="ProtNLM"/>
    </source>
</evidence>
<dbReference type="GO" id="GO:0005506">
    <property type="term" value="F:iron ion binding"/>
    <property type="evidence" value="ECO:0007669"/>
    <property type="project" value="InterPro"/>
</dbReference>
<dbReference type="GO" id="GO:0004497">
    <property type="term" value="F:monooxygenase activity"/>
    <property type="evidence" value="ECO:0007669"/>
    <property type="project" value="InterPro"/>
</dbReference>
<evidence type="ECO:0000313" key="7">
    <source>
        <dbReference type="Proteomes" id="UP001141806"/>
    </source>
</evidence>
<evidence type="ECO:0000256" key="5">
    <source>
        <dbReference type="SAM" id="Phobius"/>
    </source>
</evidence>
<dbReference type="OrthoDB" id="1470350at2759"/>
<dbReference type="GO" id="GO:0020037">
    <property type="term" value="F:heme binding"/>
    <property type="evidence" value="ECO:0007669"/>
    <property type="project" value="InterPro"/>
</dbReference>
<keyword evidence="4" id="KW-0408">Iron</keyword>
<sequence length="455" mass="52423">MIQLKLDFLPSVLFFVLPFFFLFVKTFSTYVGKKKSSSVSSQQPRVYPLVGSSFTIAANHERFSQWATELIQNSPDGNLLLHRPFGHRQLLTTNPANVQHILKNQFYQYPKGNYFREHLYDLLGDGIFTADSDNWKFQRQMASHEFNTKSLRKFVETVVEDELSGRLLPLLSEATTKKTVFDLQDILQRFTFDNICKIAFGFDPACLSPSFPQPESEFAEAFEEATRISNERFNAVMPQVWKLKRALNIGSERQLREALSTVREYATNLVRQKKRELEEKSSIESEDLLSRFLSSGHSDERFVTDIVISFIVAGRDTTSAAMTWFFWLLANNHGVEEEILKEIEEKPEALDYDEVKHVVYIHASLCETMRLYPPIPHDTKYTVADNVLPDGTVVKKGMGVGYFPYAMGRTEAIWGKDWPEFRPERWLEKEVMESGNSWRGTATHIRCSKPGRGYA</sequence>
<keyword evidence="5" id="KW-0472">Membrane</keyword>
<dbReference type="Gene3D" id="1.10.630.10">
    <property type="entry name" value="Cytochrome P450"/>
    <property type="match status" value="1"/>
</dbReference>
<dbReference type="InterPro" id="IPR001128">
    <property type="entry name" value="Cyt_P450"/>
</dbReference>
<evidence type="ECO:0000313" key="6">
    <source>
        <dbReference type="EMBL" id="KAJ4960327.1"/>
    </source>
</evidence>
<dbReference type="PRINTS" id="PR00385">
    <property type="entry name" value="P450"/>
</dbReference>
<evidence type="ECO:0000256" key="1">
    <source>
        <dbReference type="ARBA" id="ARBA00010617"/>
    </source>
</evidence>
<dbReference type="InterPro" id="IPR036396">
    <property type="entry name" value="Cyt_P450_sf"/>
</dbReference>
<dbReference type="PANTHER" id="PTHR24296">
    <property type="entry name" value="CYTOCHROME P450"/>
    <property type="match status" value="1"/>
</dbReference>
<name>A0A9Q0HA60_9MAGN</name>
<keyword evidence="5" id="KW-1133">Transmembrane helix</keyword>